<dbReference type="EMBL" id="CP022753">
    <property type="protein sequence ID" value="ASU82445.1"/>
    <property type="molecule type" value="Genomic_DNA"/>
</dbReference>
<evidence type="ECO:0000313" key="4">
    <source>
        <dbReference type="EMBL" id="ASU82445.1"/>
    </source>
</evidence>
<reference evidence="4 5" key="1">
    <citation type="submission" date="2017-08" db="EMBL/GenBank/DDBJ databases">
        <title>The complete genome sequence of Nocardiopsis gilva YIM 90087.</title>
        <authorList>
            <person name="Yin M."/>
            <person name="Tang S."/>
        </authorList>
    </citation>
    <scope>NUCLEOTIDE SEQUENCE [LARGE SCALE GENOMIC DNA]</scope>
    <source>
        <strain evidence="4 5">YIM 90087</strain>
    </source>
</reference>
<sequence>MSSSPLYLAIVVVWLIVLVPMLMRRDAAEPTFGTGRRADDDTAEDGAEDPADESVDEDGAGDPLDDPDSQRTQVLRYDGGEAGDTADPRRPGPRPRPLPAVPGRARVIARRRRRTTGLTTLFIATAIAVASGLGAWWVLAPPALLLAGHVALLREAAKADAERRVAELREHRRRAALRARRAREQAAREAEVVDLSDVASRRDQVYDQYADAHLRAAGD</sequence>
<evidence type="ECO:0000256" key="2">
    <source>
        <dbReference type="SAM" id="MobiDB-lite"/>
    </source>
</evidence>
<accession>A0A223S2T8</accession>
<dbReference type="AlphaFoldDB" id="A0A223S2T8"/>
<evidence type="ECO:0000256" key="1">
    <source>
        <dbReference type="SAM" id="Coils"/>
    </source>
</evidence>
<name>A0A223S2T8_9ACTN</name>
<feature type="coiled-coil region" evidence="1">
    <location>
        <begin position="158"/>
        <end position="185"/>
    </location>
</feature>
<proteinExistence type="predicted"/>
<keyword evidence="3" id="KW-1133">Transmembrane helix</keyword>
<feature type="region of interest" description="Disordered" evidence="2">
    <location>
        <begin position="31"/>
        <end position="103"/>
    </location>
</feature>
<dbReference type="RefSeq" id="WP_026126033.1">
    <property type="nucleotide sequence ID" value="NZ_ANBG01000285.1"/>
</dbReference>
<protein>
    <submittedName>
        <fullName evidence="4">Uncharacterized protein</fullName>
    </submittedName>
</protein>
<feature type="compositionally biased region" description="Acidic residues" evidence="2">
    <location>
        <begin position="41"/>
        <end position="67"/>
    </location>
</feature>
<feature type="transmembrane region" description="Helical" evidence="3">
    <location>
        <begin position="6"/>
        <end position="23"/>
    </location>
</feature>
<keyword evidence="5" id="KW-1185">Reference proteome</keyword>
<gene>
    <name evidence="4" type="ORF">CDO52_06255</name>
</gene>
<evidence type="ECO:0000313" key="5">
    <source>
        <dbReference type="Proteomes" id="UP000215005"/>
    </source>
</evidence>
<keyword evidence="3" id="KW-0812">Transmembrane</keyword>
<dbReference type="Proteomes" id="UP000215005">
    <property type="component" value="Chromosome"/>
</dbReference>
<feature type="transmembrane region" description="Helical" evidence="3">
    <location>
        <begin position="118"/>
        <end position="139"/>
    </location>
</feature>
<dbReference type="KEGG" id="ngv:CDO52_06255"/>
<keyword evidence="3" id="KW-0472">Membrane</keyword>
<evidence type="ECO:0000256" key="3">
    <source>
        <dbReference type="SAM" id="Phobius"/>
    </source>
</evidence>
<keyword evidence="1" id="KW-0175">Coiled coil</keyword>
<organism evidence="4 5">
    <name type="scientific">Nocardiopsis gilva YIM 90087</name>
    <dbReference type="NCBI Taxonomy" id="1235441"/>
    <lineage>
        <taxon>Bacteria</taxon>
        <taxon>Bacillati</taxon>
        <taxon>Actinomycetota</taxon>
        <taxon>Actinomycetes</taxon>
        <taxon>Streptosporangiales</taxon>
        <taxon>Nocardiopsidaceae</taxon>
        <taxon>Nocardiopsis</taxon>
    </lineage>
</organism>